<organism evidence="1">
    <name type="scientific">Rhizophora mucronata</name>
    <name type="common">Asiatic mangrove</name>
    <dbReference type="NCBI Taxonomy" id="61149"/>
    <lineage>
        <taxon>Eukaryota</taxon>
        <taxon>Viridiplantae</taxon>
        <taxon>Streptophyta</taxon>
        <taxon>Embryophyta</taxon>
        <taxon>Tracheophyta</taxon>
        <taxon>Spermatophyta</taxon>
        <taxon>Magnoliopsida</taxon>
        <taxon>eudicotyledons</taxon>
        <taxon>Gunneridae</taxon>
        <taxon>Pentapetalae</taxon>
        <taxon>rosids</taxon>
        <taxon>fabids</taxon>
        <taxon>Malpighiales</taxon>
        <taxon>Rhizophoraceae</taxon>
        <taxon>Rhizophora</taxon>
    </lineage>
</organism>
<sequence length="10" mass="1143">MLLLPLILCN</sequence>
<dbReference type="EMBL" id="GGEC01075592">
    <property type="protein sequence ID" value="MBX56076.1"/>
    <property type="molecule type" value="Transcribed_RNA"/>
</dbReference>
<accession>A0A2P2PMV6</accession>
<protein>
    <submittedName>
        <fullName evidence="1">Uncharacterized protein</fullName>
    </submittedName>
</protein>
<evidence type="ECO:0000313" key="1">
    <source>
        <dbReference type="EMBL" id="MBX56076.1"/>
    </source>
</evidence>
<proteinExistence type="predicted"/>
<reference evidence="1" key="1">
    <citation type="submission" date="2018-02" db="EMBL/GenBank/DDBJ databases">
        <title>Rhizophora mucronata_Transcriptome.</title>
        <authorList>
            <person name="Meera S.P."/>
            <person name="Sreeshan A."/>
            <person name="Augustine A."/>
        </authorList>
    </citation>
    <scope>NUCLEOTIDE SEQUENCE</scope>
    <source>
        <tissue evidence="1">Leaf</tissue>
    </source>
</reference>
<name>A0A2P2PMV6_RHIMU</name>